<dbReference type="OrthoDB" id="1492956at2"/>
<dbReference type="RefSeq" id="WP_090168151.1">
    <property type="nucleotide sequence ID" value="NZ_FOFB01000010.1"/>
</dbReference>
<keyword evidence="1" id="KW-0472">Membrane</keyword>
<dbReference type="Proteomes" id="UP000199021">
    <property type="component" value="Unassembled WGS sequence"/>
</dbReference>
<feature type="transmembrane region" description="Helical" evidence="1">
    <location>
        <begin position="51"/>
        <end position="71"/>
    </location>
</feature>
<gene>
    <name evidence="2" type="ORF">SAMN05444359_110113</name>
</gene>
<keyword evidence="1" id="KW-1133">Transmembrane helix</keyword>
<keyword evidence="3" id="KW-1185">Reference proteome</keyword>
<proteinExistence type="predicted"/>
<dbReference type="STRING" id="478744.SAMN05444359_110113"/>
<organism evidence="2 3">
    <name type="scientific">Neolewinella agarilytica</name>
    <dbReference type="NCBI Taxonomy" id="478744"/>
    <lineage>
        <taxon>Bacteria</taxon>
        <taxon>Pseudomonadati</taxon>
        <taxon>Bacteroidota</taxon>
        <taxon>Saprospiria</taxon>
        <taxon>Saprospirales</taxon>
        <taxon>Lewinellaceae</taxon>
        <taxon>Neolewinella</taxon>
    </lineage>
</organism>
<dbReference type="InParanoid" id="A0A1H9GB93"/>
<reference evidence="3" key="1">
    <citation type="submission" date="2016-10" db="EMBL/GenBank/DDBJ databases">
        <authorList>
            <person name="Varghese N."/>
            <person name="Submissions S."/>
        </authorList>
    </citation>
    <scope>NUCLEOTIDE SEQUENCE [LARGE SCALE GENOMIC DNA]</scope>
    <source>
        <strain evidence="3">DSM 24740</strain>
    </source>
</reference>
<evidence type="ECO:0000313" key="3">
    <source>
        <dbReference type="Proteomes" id="UP000199021"/>
    </source>
</evidence>
<keyword evidence="1" id="KW-0812">Transmembrane</keyword>
<dbReference type="AlphaFoldDB" id="A0A1H9GB93"/>
<evidence type="ECO:0000256" key="1">
    <source>
        <dbReference type="SAM" id="Phobius"/>
    </source>
</evidence>
<sequence length="176" mass="20161">MSNPRILKHPGLQPLWESLERERRQQQVVAIGLMIGGILLAIGSVVMRATWLPLVGGALSVAALWWLYRLLTVQPIVGFRRRLRDQPESIVWVYSLITERMPFGFKTTTNATLYMVDREGDIHAFDLKPDEVKLVTKTLNRALPAAEFGYSPEREMAYRGEITDFSGRRHRPPLDF</sequence>
<accession>A0A1H9GB93</accession>
<name>A0A1H9GB93_9BACT</name>
<protein>
    <submittedName>
        <fullName evidence="2">Uncharacterized protein</fullName>
    </submittedName>
</protein>
<evidence type="ECO:0000313" key="2">
    <source>
        <dbReference type="EMBL" id="SEQ47371.1"/>
    </source>
</evidence>
<dbReference type="EMBL" id="FOFB01000010">
    <property type="protein sequence ID" value="SEQ47371.1"/>
    <property type="molecule type" value="Genomic_DNA"/>
</dbReference>
<feature type="transmembrane region" description="Helical" evidence="1">
    <location>
        <begin position="28"/>
        <end position="45"/>
    </location>
</feature>